<keyword evidence="1" id="KW-0812">Transmembrane</keyword>
<feature type="transmembrane region" description="Helical" evidence="1">
    <location>
        <begin position="7"/>
        <end position="25"/>
    </location>
</feature>
<accession>A0A7S1AQ01</accession>
<keyword evidence="1" id="KW-1133">Transmembrane helix</keyword>
<protein>
    <submittedName>
        <fullName evidence="2">Uncharacterized protein</fullName>
    </submittedName>
</protein>
<name>A0A7S1AQ01_NOCSC</name>
<dbReference type="EMBL" id="HBFQ01050185">
    <property type="protein sequence ID" value="CAD8861437.1"/>
    <property type="molecule type" value="Transcribed_RNA"/>
</dbReference>
<organism evidence="2">
    <name type="scientific">Noctiluca scintillans</name>
    <name type="common">Sea sparkle</name>
    <name type="synonym">Red tide dinoflagellate</name>
    <dbReference type="NCBI Taxonomy" id="2966"/>
    <lineage>
        <taxon>Eukaryota</taxon>
        <taxon>Sar</taxon>
        <taxon>Alveolata</taxon>
        <taxon>Dinophyceae</taxon>
        <taxon>Noctilucales</taxon>
        <taxon>Noctilucaceae</taxon>
        <taxon>Noctiluca</taxon>
    </lineage>
</organism>
<gene>
    <name evidence="2" type="ORF">NSCI0253_LOCUS35792</name>
</gene>
<feature type="transmembrane region" description="Helical" evidence="1">
    <location>
        <begin position="73"/>
        <end position="98"/>
    </location>
</feature>
<evidence type="ECO:0000256" key="1">
    <source>
        <dbReference type="SAM" id="Phobius"/>
    </source>
</evidence>
<proteinExistence type="predicted"/>
<evidence type="ECO:0000313" key="2">
    <source>
        <dbReference type="EMBL" id="CAD8861437.1"/>
    </source>
</evidence>
<keyword evidence="1" id="KW-0472">Membrane</keyword>
<dbReference type="AlphaFoldDB" id="A0A7S1AQ01"/>
<sequence>MLATKLVAMSFVVMVVYVAIFMIIMNDVDGHDEQVDITHFLQHRELGVTRRERHVTKTEVAHEAGAAVPWEPFRRIVCFMSCAAFVLNLWLGLGSLFLRKKQGKTSEGDTHMYKVEVASILAQFDQIMFKKDTGLGDAEVGITSAVVAEESTAGELAEQSPMLPVCDAEQVLDKPSPIVIGIPLDDMAVAKFEVHGLGEDLFVEHTLSETVFSIEGQERITVKRQGGSSGFGQSFHFLCHDGREATLRASLGGGHLFQFGCMPTMKVVPRPEGVGYTMFTTSGDLVGDSKISVGEEGSSVLTLTLSRATDLDLKVAIFLSIML</sequence>
<reference evidence="2" key="1">
    <citation type="submission" date="2021-01" db="EMBL/GenBank/DDBJ databases">
        <authorList>
            <person name="Corre E."/>
            <person name="Pelletier E."/>
            <person name="Niang G."/>
            <person name="Scheremetjew M."/>
            <person name="Finn R."/>
            <person name="Kale V."/>
            <person name="Holt S."/>
            <person name="Cochrane G."/>
            <person name="Meng A."/>
            <person name="Brown T."/>
            <person name="Cohen L."/>
        </authorList>
    </citation>
    <scope>NUCLEOTIDE SEQUENCE</scope>
</reference>